<gene>
    <name evidence="2" type="ordered locus">Mpet_1183</name>
</gene>
<dbReference type="AlphaFoldDB" id="E1RDJ3"/>
<dbReference type="SUPFAM" id="SSF52218">
    <property type="entry name" value="Flavoproteins"/>
    <property type="match status" value="1"/>
</dbReference>
<dbReference type="EMBL" id="CP002117">
    <property type="protein sequence ID" value="ADN35946.1"/>
    <property type="molecule type" value="Genomic_DNA"/>
</dbReference>
<keyword evidence="3" id="KW-1185">Reference proteome</keyword>
<dbReference type="InterPro" id="IPR017896">
    <property type="entry name" value="4Fe4S_Fe-S-bd"/>
</dbReference>
<sequence length="266" mass="29017">MEIESVKLVCFSPTGTTKAVVEGIARGMKPGNVELLDITRPGAREEPLQIRENELLVIGVPVYMGRVPALLTGWLNEIKAQNTPAVCVVVYGNRVYEDALLELKDIVSGCGCRPIAGAAFIGKHSFSDTGTPTAEGRPDVDDLHKAELFGQRVREKLDTIRSVDQIPGVNIPGCHPYRGDSKLWIVDFIAVSDECDQCGICAEGCPVGAIDPENCNLTDIERCITCCACIRNCPKGARTMKPGMVKDAQLRLHTLYSERKEPECFI</sequence>
<dbReference type="OrthoDB" id="2837at2157"/>
<dbReference type="PROSITE" id="PS51379">
    <property type="entry name" value="4FE4S_FER_2"/>
    <property type="match status" value="2"/>
</dbReference>
<dbReference type="SUPFAM" id="SSF54862">
    <property type="entry name" value="4Fe-4S ferredoxins"/>
    <property type="match status" value="1"/>
</dbReference>
<dbReference type="RefSeq" id="WP_013329124.1">
    <property type="nucleotide sequence ID" value="NC_014507.1"/>
</dbReference>
<dbReference type="GeneID" id="9743648"/>
<dbReference type="Proteomes" id="UP000006565">
    <property type="component" value="Chromosome"/>
</dbReference>
<feature type="domain" description="4Fe-4S ferredoxin-type" evidence="1">
    <location>
        <begin position="186"/>
        <end position="213"/>
    </location>
</feature>
<organism evidence="2 3">
    <name type="scientific">Methanolacinia petrolearia (strain DSM 11571 / OCM 486 / SEBR 4847)</name>
    <name type="common">Methanoplanus petrolearius</name>
    <dbReference type="NCBI Taxonomy" id="679926"/>
    <lineage>
        <taxon>Archaea</taxon>
        <taxon>Methanobacteriati</taxon>
        <taxon>Methanobacteriota</taxon>
        <taxon>Stenosarchaea group</taxon>
        <taxon>Methanomicrobia</taxon>
        <taxon>Methanomicrobiales</taxon>
        <taxon>Methanomicrobiaceae</taxon>
        <taxon>Methanolacinia</taxon>
    </lineage>
</organism>
<dbReference type="Gene3D" id="3.30.70.20">
    <property type="match status" value="1"/>
</dbReference>
<dbReference type="KEGG" id="mpi:Mpet_1183"/>
<proteinExistence type="predicted"/>
<accession>E1RDJ3</accession>
<evidence type="ECO:0000259" key="1">
    <source>
        <dbReference type="PROSITE" id="PS51379"/>
    </source>
</evidence>
<dbReference type="InterPro" id="IPR029039">
    <property type="entry name" value="Flavoprotein-like_sf"/>
</dbReference>
<dbReference type="HOGENOM" id="CLU_069541_0_0_2"/>
<protein>
    <submittedName>
        <fullName evidence="2">4Fe-4S ferredoxin iron-sulfur binding domain protein</fullName>
    </submittedName>
</protein>
<dbReference type="Gene3D" id="3.40.50.360">
    <property type="match status" value="1"/>
</dbReference>
<dbReference type="STRING" id="679926.Mpet_1183"/>
<evidence type="ECO:0000313" key="3">
    <source>
        <dbReference type="Proteomes" id="UP000006565"/>
    </source>
</evidence>
<reference evidence="2 3" key="1">
    <citation type="journal article" date="2010" name="Stand. Genomic Sci.">
        <title>Complete genome sequence of Methanoplanus petrolearius type strain (SEBR 4847).</title>
        <authorList>
            <person name="Brambilla E."/>
            <person name="Djao O.D."/>
            <person name="Daligault H."/>
            <person name="Lapidus A."/>
            <person name="Lucas S."/>
            <person name="Hammon N."/>
            <person name="Nolan M."/>
            <person name="Tice H."/>
            <person name="Cheng J.F."/>
            <person name="Han C."/>
            <person name="Tapia R."/>
            <person name="Goodwin L."/>
            <person name="Pitluck S."/>
            <person name="Liolios K."/>
            <person name="Ivanova N."/>
            <person name="Mavromatis K."/>
            <person name="Mikhailova N."/>
            <person name="Pati A."/>
            <person name="Chen A."/>
            <person name="Palaniappan K."/>
            <person name="Land M."/>
            <person name="Hauser L."/>
            <person name="Chang Y.J."/>
            <person name="Jeffries C.D."/>
            <person name="Rohde M."/>
            <person name="Spring S."/>
            <person name="Sikorski J."/>
            <person name="Goker M."/>
            <person name="Woyke T."/>
            <person name="Bristow J."/>
            <person name="Eisen J.A."/>
            <person name="Markowitz V."/>
            <person name="Hugenholtz P."/>
            <person name="Kyrpides N.C."/>
            <person name="Klenk H.P."/>
        </authorList>
    </citation>
    <scope>NUCLEOTIDE SEQUENCE [LARGE SCALE GENOMIC DNA]</scope>
    <source>
        <strain evidence="3">DSM 11571 / OCM 486 / SEBR 4847</strain>
    </source>
</reference>
<name>E1RDJ3_METP4</name>
<evidence type="ECO:0000313" key="2">
    <source>
        <dbReference type="EMBL" id="ADN35946.1"/>
    </source>
</evidence>
<dbReference type="eggNOG" id="arCOG02449">
    <property type="taxonomic scope" value="Archaea"/>
</dbReference>
<feature type="domain" description="4Fe-4S ferredoxin-type" evidence="1">
    <location>
        <begin position="214"/>
        <end position="243"/>
    </location>
</feature>